<dbReference type="EMBL" id="FRFC01000003">
    <property type="protein sequence ID" value="SHO45947.1"/>
    <property type="molecule type" value="Genomic_DNA"/>
</dbReference>
<dbReference type="Proteomes" id="UP000232412">
    <property type="component" value="Unassembled WGS sequence"/>
</dbReference>
<reference evidence="4" key="1">
    <citation type="submission" date="2016-12" db="EMBL/GenBank/DDBJ databases">
        <authorList>
            <person name="Herbold C."/>
        </authorList>
    </citation>
    <scope>NUCLEOTIDE SEQUENCE [LARGE SCALE GENOMIC DNA]</scope>
</reference>
<protein>
    <submittedName>
        <fullName evidence="3">Small mechanosensitive channel</fullName>
    </submittedName>
</protein>
<keyword evidence="1" id="KW-0812">Transmembrane</keyword>
<dbReference type="OrthoDB" id="11352at2157"/>
<gene>
    <name evidence="3" type="ORF">NSIN_20833</name>
</gene>
<feature type="transmembrane region" description="Helical" evidence="1">
    <location>
        <begin position="113"/>
        <end position="134"/>
    </location>
</feature>
<dbReference type="RefSeq" id="WP_101009866.1">
    <property type="nucleotide sequence ID" value="NZ_FRFC01000003.1"/>
</dbReference>
<dbReference type="PANTHER" id="PTHR30221">
    <property type="entry name" value="SMALL-CONDUCTANCE MECHANOSENSITIVE CHANNEL"/>
    <property type="match status" value="1"/>
</dbReference>
<dbReference type="SUPFAM" id="SSF50182">
    <property type="entry name" value="Sm-like ribonucleoproteins"/>
    <property type="match status" value="1"/>
</dbReference>
<dbReference type="GO" id="GO:0016020">
    <property type="term" value="C:membrane"/>
    <property type="evidence" value="ECO:0007669"/>
    <property type="project" value="InterPro"/>
</dbReference>
<feature type="transmembrane region" description="Helical" evidence="1">
    <location>
        <begin position="223"/>
        <end position="243"/>
    </location>
</feature>
<evidence type="ECO:0000313" key="3">
    <source>
        <dbReference type="EMBL" id="SHO45947.1"/>
    </source>
</evidence>
<proteinExistence type="predicted"/>
<dbReference type="PANTHER" id="PTHR30221:SF1">
    <property type="entry name" value="SMALL-CONDUCTANCE MECHANOSENSITIVE CHANNEL"/>
    <property type="match status" value="1"/>
</dbReference>
<dbReference type="Pfam" id="PF05552">
    <property type="entry name" value="MS_channel_1st_1"/>
    <property type="match status" value="1"/>
</dbReference>
<evidence type="ECO:0000256" key="1">
    <source>
        <dbReference type="SAM" id="Phobius"/>
    </source>
</evidence>
<dbReference type="InterPro" id="IPR008910">
    <property type="entry name" value="MSC_TM_helix"/>
</dbReference>
<dbReference type="GO" id="GO:0008381">
    <property type="term" value="F:mechanosensitive monoatomic ion channel activity"/>
    <property type="evidence" value="ECO:0007669"/>
    <property type="project" value="InterPro"/>
</dbReference>
<keyword evidence="1" id="KW-0472">Membrane</keyword>
<keyword evidence="4" id="KW-1185">Reference proteome</keyword>
<organism evidence="3 4">
    <name type="scientific">Nitrosotalea sinensis</name>
    <dbReference type="NCBI Taxonomy" id="1499975"/>
    <lineage>
        <taxon>Archaea</taxon>
        <taxon>Nitrososphaerota</taxon>
        <taxon>Nitrososphaeria</taxon>
        <taxon>Nitrosotaleales</taxon>
        <taxon>Nitrosotaleaceae</taxon>
        <taxon>Nitrosotalea</taxon>
    </lineage>
</organism>
<dbReference type="InterPro" id="IPR006685">
    <property type="entry name" value="MscS_channel_2nd"/>
</dbReference>
<dbReference type="InterPro" id="IPR045275">
    <property type="entry name" value="MscS_archaea/bacteria_type"/>
</dbReference>
<accession>A0A2H1EH01</accession>
<dbReference type="Pfam" id="PF00924">
    <property type="entry name" value="MS_channel_2nd"/>
    <property type="match status" value="1"/>
</dbReference>
<feature type="domain" description="Mechanosensitive ion channel MscS" evidence="2">
    <location>
        <begin position="261"/>
        <end position="306"/>
    </location>
</feature>
<feature type="transmembrane region" description="Helical" evidence="1">
    <location>
        <begin position="58"/>
        <end position="79"/>
    </location>
</feature>
<feature type="transmembrane region" description="Helical" evidence="1">
    <location>
        <begin position="191"/>
        <end position="211"/>
    </location>
</feature>
<name>A0A2H1EH01_9ARCH</name>
<dbReference type="AlphaFoldDB" id="A0A2H1EH01"/>
<evidence type="ECO:0000313" key="4">
    <source>
        <dbReference type="Proteomes" id="UP000232412"/>
    </source>
</evidence>
<evidence type="ECO:0000259" key="2">
    <source>
        <dbReference type="Pfam" id="PF00924"/>
    </source>
</evidence>
<dbReference type="InterPro" id="IPR010920">
    <property type="entry name" value="LSM_dom_sf"/>
</dbReference>
<feature type="transmembrane region" description="Helical" evidence="1">
    <location>
        <begin position="146"/>
        <end position="171"/>
    </location>
</feature>
<dbReference type="Gene3D" id="1.10.287.1260">
    <property type="match status" value="1"/>
</dbReference>
<sequence length="315" mass="33719">MCNLTGLKLAILLTVLFVSSGFGLAYAQETSLADKFYGPETKALETFATEIATSAPKIIAAAVLLIIGLIVGKIVARVVEKTATRVLKKAGTEIISESKAVENTLGKINSARLIAATVKWFVYLFFIVAAINSLQLDQLTSALTSLWLWIPNLLAFVMIVIIGSIIANYVIKWINHELVIHNYGGSRYIAVGVKIVIYSIVFAIGLTQIGVGQSVIPTLVSAFSWSIAAAIGTAVAIGLGFTLKDLLPTAIAGTSGYRSVYKVGQKIRVGDMTGTITSSEVFHIIITNEKNESVVIPTKELMSKSVTILHSDSKN</sequence>
<keyword evidence="1" id="KW-1133">Transmembrane helix</keyword>